<dbReference type="PANTHER" id="PTHR14025:SF20">
    <property type="entry name" value="FANCONI ANEMIA GROUP M PROTEIN"/>
    <property type="match status" value="1"/>
</dbReference>
<keyword evidence="3" id="KW-0347">Helicase</keyword>
<dbReference type="AlphaFoldDB" id="A0A0G4KU50"/>
<comment type="function">
    <text evidence="5">ATP-dependent DNA helicase involved in DNA damage repair by homologous recombination and in genome maintenance. Capable of unwinding D-loops. Plays a role in limiting crossover recombinants during mitotic DNA double-strand break (DSB) repair. Component of a FANCM-MHF complex which promotes gene conversion at blocked replication forks, probably by reversal of the stalled fork.</text>
</comment>
<keyword evidence="1" id="KW-0547">Nucleotide-binding</keyword>
<evidence type="ECO:0000256" key="5">
    <source>
        <dbReference type="RuleBase" id="RU367027"/>
    </source>
</evidence>
<keyword evidence="2" id="KW-0378">Hydrolase</keyword>
<keyword evidence="4" id="KW-0067">ATP-binding</keyword>
<evidence type="ECO:0000256" key="3">
    <source>
        <dbReference type="ARBA" id="ARBA00022806"/>
    </source>
</evidence>
<comment type="subunit">
    <text evidence="5">Interacts with the MHF histone-fold complex to form the FANCM-MHF complex.</text>
</comment>
<comment type="subcellular location">
    <subcellularLocation>
        <location evidence="5">Nucleus</location>
    </subcellularLocation>
</comment>
<dbReference type="GO" id="GO:0005634">
    <property type="term" value="C:nucleus"/>
    <property type="evidence" value="ECO:0007669"/>
    <property type="project" value="UniProtKB-SubCell"/>
</dbReference>
<dbReference type="GO" id="GO:0016887">
    <property type="term" value="F:ATP hydrolysis activity"/>
    <property type="evidence" value="ECO:0007669"/>
    <property type="project" value="RHEA"/>
</dbReference>
<evidence type="ECO:0000313" key="6">
    <source>
        <dbReference type="EMBL" id="CRK13313.1"/>
    </source>
</evidence>
<dbReference type="GO" id="GO:0036297">
    <property type="term" value="P:interstrand cross-link repair"/>
    <property type="evidence" value="ECO:0007669"/>
    <property type="project" value="TreeGrafter"/>
</dbReference>
<dbReference type="EMBL" id="CVQI01003925">
    <property type="protein sequence ID" value="CRK13313.1"/>
    <property type="molecule type" value="Genomic_DNA"/>
</dbReference>
<dbReference type="Gene3D" id="3.40.50.300">
    <property type="entry name" value="P-loop containing nucleotide triphosphate hydrolases"/>
    <property type="match status" value="1"/>
</dbReference>
<dbReference type="EC" id="3.6.4.12" evidence="5"/>
<dbReference type="InterPro" id="IPR027417">
    <property type="entry name" value="P-loop_NTPase"/>
</dbReference>
<dbReference type="PANTHER" id="PTHR14025">
    <property type="entry name" value="FANCONI ANEMIA GROUP M FANCM FAMILY MEMBER"/>
    <property type="match status" value="1"/>
</dbReference>
<name>A0A0G4KU50_VERLO</name>
<evidence type="ECO:0000256" key="1">
    <source>
        <dbReference type="ARBA" id="ARBA00022741"/>
    </source>
</evidence>
<dbReference type="InterPro" id="IPR039686">
    <property type="entry name" value="FANCM/Mph1-like_ID"/>
</dbReference>
<dbReference type="GO" id="GO:0045003">
    <property type="term" value="P:double-strand break repair via synthesis-dependent strand annealing"/>
    <property type="evidence" value="ECO:0007669"/>
    <property type="project" value="TreeGrafter"/>
</dbReference>
<dbReference type="GO" id="GO:0009378">
    <property type="term" value="F:four-way junction helicase activity"/>
    <property type="evidence" value="ECO:0007669"/>
    <property type="project" value="TreeGrafter"/>
</dbReference>
<organism evidence="6 7">
    <name type="scientific">Verticillium longisporum</name>
    <name type="common">Verticillium dahliae var. longisporum</name>
    <dbReference type="NCBI Taxonomy" id="100787"/>
    <lineage>
        <taxon>Eukaryota</taxon>
        <taxon>Fungi</taxon>
        <taxon>Dikarya</taxon>
        <taxon>Ascomycota</taxon>
        <taxon>Pezizomycotina</taxon>
        <taxon>Sordariomycetes</taxon>
        <taxon>Hypocreomycetidae</taxon>
        <taxon>Glomerellales</taxon>
        <taxon>Plectosphaerellaceae</taxon>
        <taxon>Verticillium</taxon>
    </lineage>
</organism>
<dbReference type="GO" id="GO:0043138">
    <property type="term" value="F:3'-5' DNA helicase activity"/>
    <property type="evidence" value="ECO:0007669"/>
    <property type="project" value="InterPro"/>
</dbReference>
<dbReference type="CDD" id="cd12091">
    <property type="entry name" value="FANCM_ID"/>
    <property type="match status" value="1"/>
</dbReference>
<dbReference type="Proteomes" id="UP000045706">
    <property type="component" value="Unassembled WGS sequence"/>
</dbReference>
<dbReference type="GO" id="GO:0000400">
    <property type="term" value="F:four-way junction DNA binding"/>
    <property type="evidence" value="ECO:0007669"/>
    <property type="project" value="TreeGrafter"/>
</dbReference>
<reference evidence="7" key="1">
    <citation type="submission" date="2015-05" db="EMBL/GenBank/DDBJ databases">
        <authorList>
            <person name="Fogelqvist Johan"/>
        </authorList>
    </citation>
    <scope>NUCLEOTIDE SEQUENCE [LARGE SCALE GENOMIC DNA]</scope>
</reference>
<dbReference type="Gene3D" id="1.20.1320.20">
    <property type="entry name" value="hef helicase domain"/>
    <property type="match status" value="1"/>
</dbReference>
<accession>A0A0G4KU50</accession>
<evidence type="ECO:0000256" key="4">
    <source>
        <dbReference type="ARBA" id="ARBA00022840"/>
    </source>
</evidence>
<dbReference type="GO" id="GO:0005524">
    <property type="term" value="F:ATP binding"/>
    <property type="evidence" value="ECO:0007669"/>
    <property type="project" value="UniProtKB-UniRule"/>
</dbReference>
<evidence type="ECO:0000313" key="7">
    <source>
        <dbReference type="Proteomes" id="UP000045706"/>
    </source>
</evidence>
<evidence type="ECO:0000256" key="2">
    <source>
        <dbReference type="ARBA" id="ARBA00022801"/>
    </source>
</evidence>
<protein>
    <recommendedName>
        <fullName evidence="5">ATP-dependent DNA helicase</fullName>
        <ecNumber evidence="5">3.6.4.12</ecNumber>
    </recommendedName>
</protein>
<gene>
    <name evidence="6" type="ORF">BN1723_017334</name>
</gene>
<sequence length="183" mass="21339">MRRFNPYFRVLALTATPGSKVETVQEVIDNLGISHTEIRTEDSIDIRQYVHQRNIDQRIIDPSYEMCEVKDLFTKALKPMMDKLTKQNIYYGRDPMAITTFGLMKQEQDWMKSAGRHVPQPLQHMMRAIFAILKSLAHSIKLLNFHGIKPFFDNLKDFRSDVEEKGQKGSKYKKQLLTRASTC</sequence>
<proteinExistence type="inferred from homology"/>
<comment type="similarity">
    <text evidence="5">Belongs to the DEAD box helicase family. DEAH subfamily. FANCM sub-subfamily.</text>
</comment>
<comment type="catalytic activity">
    <reaction evidence="5">
        <text>ATP + H2O = ADP + phosphate + H(+)</text>
        <dbReference type="Rhea" id="RHEA:13065"/>
        <dbReference type="ChEBI" id="CHEBI:15377"/>
        <dbReference type="ChEBI" id="CHEBI:15378"/>
        <dbReference type="ChEBI" id="CHEBI:30616"/>
        <dbReference type="ChEBI" id="CHEBI:43474"/>
        <dbReference type="ChEBI" id="CHEBI:456216"/>
        <dbReference type="EC" id="3.6.4.12"/>
    </reaction>
</comment>
<feature type="non-terminal residue" evidence="6">
    <location>
        <position position="183"/>
    </location>
</feature>